<proteinExistence type="inferred from homology"/>
<evidence type="ECO:0000313" key="5">
    <source>
        <dbReference type="EMBL" id="MZI91920.1"/>
    </source>
</evidence>
<comment type="similarity">
    <text evidence="3">Belongs to the peptidase C56 family. HSP31-like subfamily.</text>
</comment>
<keyword evidence="6" id="KW-1185">Reference proteome</keyword>
<reference evidence="5 6" key="1">
    <citation type="submission" date="2019-10" db="EMBL/GenBank/DDBJ databases">
        <title>Vibrio sp. nov. isolated from a shrimp pond.</title>
        <authorList>
            <person name="Gomez-Gil B."/>
            <person name="Enciso-Ibarra J."/>
            <person name="Enciso-Ibarra K."/>
            <person name="Bolan-Mejia C."/>
        </authorList>
    </citation>
    <scope>NUCLEOTIDE SEQUENCE [LARGE SCALE GENOMIC DNA]</scope>
    <source>
        <strain evidence="5 6">CAIM 722</strain>
    </source>
</reference>
<dbReference type="InterPro" id="IPR002818">
    <property type="entry name" value="DJ-1/PfpI"/>
</dbReference>
<organism evidence="5 6">
    <name type="scientific">Vibrio eleionomae</name>
    <dbReference type="NCBI Taxonomy" id="2653505"/>
    <lineage>
        <taxon>Bacteria</taxon>
        <taxon>Pseudomonadati</taxon>
        <taxon>Pseudomonadota</taxon>
        <taxon>Gammaproteobacteria</taxon>
        <taxon>Vibrionales</taxon>
        <taxon>Vibrionaceae</taxon>
        <taxon>Vibrio</taxon>
    </lineage>
</organism>
<dbReference type="SUPFAM" id="SSF52317">
    <property type="entry name" value="Class I glutamine amidotransferase-like"/>
    <property type="match status" value="1"/>
</dbReference>
<dbReference type="InterPro" id="IPR050325">
    <property type="entry name" value="Prot/Nucl_acid_deglycase"/>
</dbReference>
<dbReference type="CDD" id="cd03141">
    <property type="entry name" value="GATase1_Hsp31_like"/>
    <property type="match status" value="1"/>
</dbReference>
<accession>A0A7X4LH95</accession>
<protein>
    <submittedName>
        <fullName evidence="5">Type 1 glutamine amidotransferase domain-containing protein</fullName>
    </submittedName>
</protein>
<evidence type="ECO:0000259" key="4">
    <source>
        <dbReference type="Pfam" id="PF01965"/>
    </source>
</evidence>
<evidence type="ECO:0000256" key="3">
    <source>
        <dbReference type="ARBA" id="ARBA00038493"/>
    </source>
</evidence>
<dbReference type="PANTHER" id="PTHR48094">
    <property type="entry name" value="PROTEIN/NUCLEIC ACID DEGLYCASE DJ-1-RELATED"/>
    <property type="match status" value="1"/>
</dbReference>
<keyword evidence="5" id="KW-0808">Transferase</keyword>
<sequence length="231" mass="24983">MSSSLSNSIKPVLFVLTSHKDLGAGHEDSGFYLPELTHPLHVLDEASIFTEFASIQGGLPPVYGVDFSDDLNAKYWMDRTFQQKLTNSAALSNVKAEDYSAIMFVGGHGTMWDFPQNSYVQDITREMYEQGKVVAAVCHGPAALVNVKLSDGSYLVADKKVAAFTDSEENVVGMVDAVPFLLESKLKERGALHQHASDWTSNVVVDGTLITGQNPQSATGVGEAIRDALLS</sequence>
<dbReference type="Pfam" id="PF01965">
    <property type="entry name" value="DJ-1_PfpI"/>
    <property type="match status" value="1"/>
</dbReference>
<evidence type="ECO:0000313" key="6">
    <source>
        <dbReference type="Proteomes" id="UP000462621"/>
    </source>
</evidence>
<dbReference type="GO" id="GO:0016740">
    <property type="term" value="F:transferase activity"/>
    <property type="evidence" value="ECO:0007669"/>
    <property type="project" value="UniProtKB-KW"/>
</dbReference>
<gene>
    <name evidence="5" type="ORF">F9817_01705</name>
</gene>
<keyword evidence="2" id="KW-0456">Lyase</keyword>
<dbReference type="Proteomes" id="UP000462621">
    <property type="component" value="Unassembled WGS sequence"/>
</dbReference>
<dbReference type="GO" id="GO:0005737">
    <property type="term" value="C:cytoplasm"/>
    <property type="evidence" value="ECO:0007669"/>
    <property type="project" value="TreeGrafter"/>
</dbReference>
<comment type="caution">
    <text evidence="5">The sequence shown here is derived from an EMBL/GenBank/DDBJ whole genome shotgun (WGS) entry which is preliminary data.</text>
</comment>
<evidence type="ECO:0000256" key="2">
    <source>
        <dbReference type="ARBA" id="ARBA00023239"/>
    </source>
</evidence>
<dbReference type="EMBL" id="WEKT01000002">
    <property type="protein sequence ID" value="MZI91920.1"/>
    <property type="molecule type" value="Genomic_DNA"/>
</dbReference>
<dbReference type="RefSeq" id="WP_161153234.1">
    <property type="nucleotide sequence ID" value="NZ_WEKT01000002.1"/>
</dbReference>
<dbReference type="PANTHER" id="PTHR48094:SF11">
    <property type="entry name" value="GLUTATHIONE-INDEPENDENT GLYOXALASE HSP31-RELATED"/>
    <property type="match status" value="1"/>
</dbReference>
<dbReference type="AlphaFoldDB" id="A0A7X4LH95"/>
<keyword evidence="1" id="KW-0346">Stress response</keyword>
<dbReference type="Gene3D" id="3.40.50.880">
    <property type="match status" value="1"/>
</dbReference>
<keyword evidence="5" id="KW-0315">Glutamine amidotransferase</keyword>
<dbReference type="GO" id="GO:0019172">
    <property type="term" value="F:glyoxalase III activity"/>
    <property type="evidence" value="ECO:0007669"/>
    <property type="project" value="TreeGrafter"/>
</dbReference>
<evidence type="ECO:0000256" key="1">
    <source>
        <dbReference type="ARBA" id="ARBA00023016"/>
    </source>
</evidence>
<dbReference type="GO" id="GO:0019243">
    <property type="term" value="P:methylglyoxal catabolic process to D-lactate via S-lactoyl-glutathione"/>
    <property type="evidence" value="ECO:0007669"/>
    <property type="project" value="TreeGrafter"/>
</dbReference>
<feature type="domain" description="DJ-1/PfpI" evidence="4">
    <location>
        <begin position="34"/>
        <end position="219"/>
    </location>
</feature>
<name>A0A7X4LH95_9VIBR</name>
<dbReference type="InterPro" id="IPR029062">
    <property type="entry name" value="Class_I_gatase-like"/>
</dbReference>